<evidence type="ECO:0000313" key="2">
    <source>
        <dbReference type="Proteomes" id="UP001524383"/>
    </source>
</evidence>
<gene>
    <name evidence="1" type="ORF">FTO68_08670</name>
</gene>
<accession>A0ABD4TMH6</accession>
<evidence type="ECO:0000313" key="1">
    <source>
        <dbReference type="EMBL" id="MCQ1539050.1"/>
    </source>
</evidence>
<keyword evidence="2" id="KW-1185">Reference proteome</keyword>
<reference evidence="1 2" key="1">
    <citation type="submission" date="2019-08" db="EMBL/GenBank/DDBJ databases">
        <authorList>
            <person name="Chen S.-C."/>
            <person name="Lai M.-C."/>
            <person name="You Y.-T."/>
        </authorList>
    </citation>
    <scope>NUCLEOTIDE SEQUENCE [LARGE SCALE GENOMIC DNA]</scope>
    <source>
        <strain evidence="1 2">P2F9704a</strain>
    </source>
</reference>
<proteinExistence type="predicted"/>
<dbReference type="AlphaFoldDB" id="A0ABD4TMH6"/>
<dbReference type="Proteomes" id="UP001524383">
    <property type="component" value="Unassembled WGS sequence"/>
</dbReference>
<sequence>MPDVKRDEVGRRVFQLKQQQSVDGAMAIMRTAQGRKWNDISEEDVGSLRLMIEELWLEVDRETWKRYSFSRLTLNDILSIVRMGYSVKNGTLPKKEALNQLSEICGRTTSDA</sequence>
<dbReference type="EMBL" id="VOTZ01000018">
    <property type="protein sequence ID" value="MCQ1539050.1"/>
    <property type="molecule type" value="Genomic_DNA"/>
</dbReference>
<organism evidence="1 2">
    <name type="scientific">Methanocalculus taiwanensis</name>
    <dbReference type="NCBI Taxonomy" id="106207"/>
    <lineage>
        <taxon>Archaea</taxon>
        <taxon>Methanobacteriati</taxon>
        <taxon>Methanobacteriota</taxon>
        <taxon>Stenosarchaea group</taxon>
        <taxon>Methanomicrobia</taxon>
        <taxon>Methanomicrobiales</taxon>
        <taxon>Methanocalculaceae</taxon>
        <taxon>Methanocalculus</taxon>
    </lineage>
</organism>
<dbReference type="RefSeq" id="WP_255333013.1">
    <property type="nucleotide sequence ID" value="NZ_VOTZ01000018.1"/>
</dbReference>
<name>A0ABD4TMH6_9EURY</name>
<protein>
    <submittedName>
        <fullName evidence="1">Uncharacterized protein</fullName>
    </submittedName>
</protein>
<comment type="caution">
    <text evidence="1">The sequence shown here is derived from an EMBL/GenBank/DDBJ whole genome shotgun (WGS) entry which is preliminary data.</text>
</comment>